<dbReference type="EMBL" id="CAJVPQ010000268">
    <property type="protein sequence ID" value="CAG8464712.1"/>
    <property type="molecule type" value="Genomic_DNA"/>
</dbReference>
<keyword evidence="2" id="KW-1185">Reference proteome</keyword>
<sequence length="116" mass="13415">MSGFDIQGHTRLSFLDLDAQEMRVYAIIIAKTRSKTEEKFPAVDDVEVSLKQLVNAFTVARIAEKVEMGVKRMNLLKHIHVTYRILLTHIEDGKLNSEHRYCPLYRDTRKCVAQIP</sequence>
<evidence type="ECO:0000313" key="2">
    <source>
        <dbReference type="Proteomes" id="UP000789570"/>
    </source>
</evidence>
<evidence type="ECO:0000313" key="1">
    <source>
        <dbReference type="EMBL" id="CAG8464712.1"/>
    </source>
</evidence>
<name>A0A9N8VYF6_9GLOM</name>
<protein>
    <submittedName>
        <fullName evidence="1">8135_t:CDS:1</fullName>
    </submittedName>
</protein>
<accession>A0A9N8VYF6</accession>
<gene>
    <name evidence="1" type="ORF">FCALED_LOCUS1920</name>
</gene>
<organism evidence="1 2">
    <name type="scientific">Funneliformis caledonium</name>
    <dbReference type="NCBI Taxonomy" id="1117310"/>
    <lineage>
        <taxon>Eukaryota</taxon>
        <taxon>Fungi</taxon>
        <taxon>Fungi incertae sedis</taxon>
        <taxon>Mucoromycota</taxon>
        <taxon>Glomeromycotina</taxon>
        <taxon>Glomeromycetes</taxon>
        <taxon>Glomerales</taxon>
        <taxon>Glomeraceae</taxon>
        <taxon>Funneliformis</taxon>
    </lineage>
</organism>
<proteinExistence type="predicted"/>
<dbReference type="AlphaFoldDB" id="A0A9N8VYF6"/>
<dbReference type="Proteomes" id="UP000789570">
    <property type="component" value="Unassembled WGS sequence"/>
</dbReference>
<comment type="caution">
    <text evidence="1">The sequence shown here is derived from an EMBL/GenBank/DDBJ whole genome shotgun (WGS) entry which is preliminary data.</text>
</comment>
<reference evidence="1" key="1">
    <citation type="submission" date="2021-06" db="EMBL/GenBank/DDBJ databases">
        <authorList>
            <person name="Kallberg Y."/>
            <person name="Tangrot J."/>
            <person name="Rosling A."/>
        </authorList>
    </citation>
    <scope>NUCLEOTIDE SEQUENCE</scope>
    <source>
        <strain evidence="1">UK204</strain>
    </source>
</reference>